<dbReference type="InterPro" id="IPR029063">
    <property type="entry name" value="SAM-dependent_MTases_sf"/>
</dbReference>
<proteinExistence type="predicted"/>
<organism evidence="2 3">
    <name type="scientific">Candidatus Woesebacteria bacterium RIFCSPLOWO2_01_FULL_37_19</name>
    <dbReference type="NCBI Taxonomy" id="1802514"/>
    <lineage>
        <taxon>Bacteria</taxon>
        <taxon>Candidatus Woeseibacteriota</taxon>
    </lineage>
</organism>
<dbReference type="Pfam" id="PF08241">
    <property type="entry name" value="Methyltransf_11"/>
    <property type="match status" value="1"/>
</dbReference>
<sequence length="235" mass="27374">MIATTQLSNELQKLHDDVWQLTKYEANSRTRHWEYPWVMYQVKTYLKENKIKSFNKLSIIDMGGANSCLQFYYAKKGVDYTNVDLSENIFDISLAKKMDVNINYIVSPFEKVKVDKLFDLVMCVSTMEHTKKENHKKILEKIAQVLKSSGRAIFTLDWFFDYKIGESCLWGHNPNCKKLIDTARSLGLRLIVGDKKYLSGYKEFIEKDIKKDAFVLKVCNKGVWLTSLAIVLEKK</sequence>
<comment type="caution">
    <text evidence="2">The sequence shown here is derived from an EMBL/GenBank/DDBJ whole genome shotgun (WGS) entry which is preliminary data.</text>
</comment>
<reference evidence="2 3" key="1">
    <citation type="journal article" date="2016" name="Nat. Commun.">
        <title>Thousands of microbial genomes shed light on interconnected biogeochemical processes in an aquifer system.</title>
        <authorList>
            <person name="Anantharaman K."/>
            <person name="Brown C.T."/>
            <person name="Hug L.A."/>
            <person name="Sharon I."/>
            <person name="Castelle C.J."/>
            <person name="Probst A.J."/>
            <person name="Thomas B.C."/>
            <person name="Singh A."/>
            <person name="Wilkins M.J."/>
            <person name="Karaoz U."/>
            <person name="Brodie E.L."/>
            <person name="Williams K.H."/>
            <person name="Hubbard S.S."/>
            <person name="Banfield J.F."/>
        </authorList>
    </citation>
    <scope>NUCLEOTIDE SEQUENCE [LARGE SCALE GENOMIC DNA]</scope>
</reference>
<dbReference type="Proteomes" id="UP000177501">
    <property type="component" value="Unassembled WGS sequence"/>
</dbReference>
<gene>
    <name evidence="2" type="ORF">A2955_01235</name>
</gene>
<dbReference type="GO" id="GO:0008757">
    <property type="term" value="F:S-adenosylmethionine-dependent methyltransferase activity"/>
    <property type="evidence" value="ECO:0007669"/>
    <property type="project" value="InterPro"/>
</dbReference>
<evidence type="ECO:0000259" key="1">
    <source>
        <dbReference type="Pfam" id="PF08241"/>
    </source>
</evidence>
<dbReference type="CDD" id="cd02440">
    <property type="entry name" value="AdoMet_MTases"/>
    <property type="match status" value="1"/>
</dbReference>
<feature type="domain" description="Methyltransferase type 11" evidence="1">
    <location>
        <begin position="61"/>
        <end position="154"/>
    </location>
</feature>
<accession>A0A1F8B7Z1</accession>
<name>A0A1F8B7Z1_9BACT</name>
<dbReference type="EMBL" id="MGHA01000031">
    <property type="protein sequence ID" value="OGM59545.1"/>
    <property type="molecule type" value="Genomic_DNA"/>
</dbReference>
<dbReference type="Gene3D" id="3.40.50.150">
    <property type="entry name" value="Vaccinia Virus protein VP39"/>
    <property type="match status" value="1"/>
</dbReference>
<protein>
    <recommendedName>
        <fullName evidence="1">Methyltransferase type 11 domain-containing protein</fullName>
    </recommendedName>
</protein>
<evidence type="ECO:0000313" key="2">
    <source>
        <dbReference type="EMBL" id="OGM59545.1"/>
    </source>
</evidence>
<dbReference type="STRING" id="1802514.A2955_01235"/>
<dbReference type="SUPFAM" id="SSF53335">
    <property type="entry name" value="S-adenosyl-L-methionine-dependent methyltransferases"/>
    <property type="match status" value="1"/>
</dbReference>
<dbReference type="InterPro" id="IPR013216">
    <property type="entry name" value="Methyltransf_11"/>
</dbReference>
<dbReference type="AlphaFoldDB" id="A0A1F8B7Z1"/>
<evidence type="ECO:0000313" key="3">
    <source>
        <dbReference type="Proteomes" id="UP000177501"/>
    </source>
</evidence>